<feature type="transmembrane region" description="Helical" evidence="7">
    <location>
        <begin position="20"/>
        <end position="45"/>
    </location>
</feature>
<reference evidence="10" key="1">
    <citation type="submission" date="2013-03" db="EMBL/GenBank/DDBJ databases">
        <title>Genome Sequence of the Profundibacterium mesophilum strain KAUST100406-0324T from Red Sea, a novel genus in the family Rhodobacteraceae.</title>
        <authorList>
            <person name="Essack M."/>
            <person name="Alam I."/>
            <person name="Lafi F."/>
            <person name="Alawi W."/>
            <person name="Kamanu F."/>
            <person name="Al-Suwailem A."/>
            <person name="Lee O.O."/>
            <person name="Xu Y."/>
            <person name="Bajic V."/>
            <person name="Qian P.-Y."/>
            <person name="Archer J."/>
        </authorList>
    </citation>
    <scope>NUCLEOTIDE SEQUENCE</scope>
    <source>
        <strain evidence="10">KAUST100406-0324</strain>
    </source>
</reference>
<keyword evidence="2 7" id="KW-0812">Transmembrane</keyword>
<keyword evidence="3" id="KW-0547">Nucleotide-binding</keyword>
<keyword evidence="6 7" id="KW-0472">Membrane</keyword>
<dbReference type="GO" id="GO:0034040">
    <property type="term" value="F:ATPase-coupled lipid transmembrane transporter activity"/>
    <property type="evidence" value="ECO:0007669"/>
    <property type="project" value="TreeGrafter"/>
</dbReference>
<dbReference type="Gene3D" id="1.20.1560.10">
    <property type="entry name" value="ABC transporter type 1, transmembrane domain"/>
    <property type="match status" value="1"/>
</dbReference>
<dbReference type="PANTHER" id="PTHR24221:SF632">
    <property type="entry name" value="ATP-DEPENDENT LIPID A-CORE FLIPPASE"/>
    <property type="match status" value="1"/>
</dbReference>
<dbReference type="OrthoDB" id="9808328at2"/>
<dbReference type="Pfam" id="PF00664">
    <property type="entry name" value="ABC_membrane"/>
    <property type="match status" value="1"/>
</dbReference>
<keyword evidence="4 10" id="KW-0067">ATP-binding</keyword>
<evidence type="ECO:0000256" key="7">
    <source>
        <dbReference type="SAM" id="Phobius"/>
    </source>
</evidence>
<dbReference type="Gene3D" id="3.40.50.300">
    <property type="entry name" value="P-loop containing nucleotide triphosphate hydrolases"/>
    <property type="match status" value="1"/>
</dbReference>
<feature type="transmembrane region" description="Helical" evidence="7">
    <location>
        <begin position="180"/>
        <end position="198"/>
    </location>
</feature>
<dbReference type="PROSITE" id="PS00211">
    <property type="entry name" value="ABC_TRANSPORTER_1"/>
    <property type="match status" value="1"/>
</dbReference>
<comment type="caution">
    <text evidence="10">The sequence shown here is derived from an EMBL/GenBank/DDBJ whole genome shotgun (WGS) entry which is preliminary data.</text>
</comment>
<feature type="transmembrane region" description="Helical" evidence="7">
    <location>
        <begin position="294"/>
        <end position="316"/>
    </location>
</feature>
<dbReference type="InterPro" id="IPR017871">
    <property type="entry name" value="ABC_transporter-like_CS"/>
</dbReference>
<feature type="domain" description="ABC transporter" evidence="8">
    <location>
        <begin position="368"/>
        <end position="604"/>
    </location>
</feature>
<evidence type="ECO:0000259" key="9">
    <source>
        <dbReference type="PROSITE" id="PS50929"/>
    </source>
</evidence>
<evidence type="ECO:0000313" key="10">
    <source>
        <dbReference type="EMBL" id="KAF0675881.1"/>
    </source>
</evidence>
<comment type="subcellular location">
    <subcellularLocation>
        <location evidence="1">Cell membrane</location>
        <topology evidence="1">Multi-pass membrane protein</topology>
    </subcellularLocation>
</comment>
<evidence type="ECO:0000259" key="8">
    <source>
        <dbReference type="PROSITE" id="PS50893"/>
    </source>
</evidence>
<feature type="transmembrane region" description="Helical" evidence="7">
    <location>
        <begin position="266"/>
        <end position="288"/>
    </location>
</feature>
<feature type="transmembrane region" description="Helical" evidence="7">
    <location>
        <begin position="73"/>
        <end position="93"/>
    </location>
</feature>
<dbReference type="SUPFAM" id="SSF52540">
    <property type="entry name" value="P-loop containing nucleoside triphosphate hydrolases"/>
    <property type="match status" value="1"/>
</dbReference>
<dbReference type="GO" id="GO:0140359">
    <property type="term" value="F:ABC-type transporter activity"/>
    <property type="evidence" value="ECO:0007669"/>
    <property type="project" value="InterPro"/>
</dbReference>
<evidence type="ECO:0000256" key="3">
    <source>
        <dbReference type="ARBA" id="ARBA00022741"/>
    </source>
</evidence>
<protein>
    <submittedName>
        <fullName evidence="10">ABC transporter ATP-binding protein</fullName>
    </submittedName>
</protein>
<organism evidence="10 11">
    <name type="scientific">Profundibacterium mesophilum KAUST100406-0324</name>
    <dbReference type="NCBI Taxonomy" id="1037889"/>
    <lineage>
        <taxon>Bacteria</taxon>
        <taxon>Pseudomonadati</taxon>
        <taxon>Pseudomonadota</taxon>
        <taxon>Alphaproteobacteria</taxon>
        <taxon>Rhodobacterales</taxon>
        <taxon>Roseobacteraceae</taxon>
        <taxon>Profundibacterium</taxon>
    </lineage>
</organism>
<evidence type="ECO:0000256" key="5">
    <source>
        <dbReference type="ARBA" id="ARBA00022989"/>
    </source>
</evidence>
<dbReference type="InterPro" id="IPR003593">
    <property type="entry name" value="AAA+_ATPase"/>
</dbReference>
<dbReference type="InterPro" id="IPR036640">
    <property type="entry name" value="ABC1_TM_sf"/>
</dbReference>
<dbReference type="PANTHER" id="PTHR24221">
    <property type="entry name" value="ATP-BINDING CASSETTE SUB-FAMILY B"/>
    <property type="match status" value="1"/>
</dbReference>
<dbReference type="PROSITE" id="PS50893">
    <property type="entry name" value="ABC_TRANSPORTER_2"/>
    <property type="match status" value="1"/>
</dbReference>
<feature type="domain" description="ABC transmembrane type-1" evidence="9">
    <location>
        <begin position="21"/>
        <end position="288"/>
    </location>
</feature>
<keyword evidence="11" id="KW-1185">Reference proteome</keyword>
<evidence type="ECO:0000256" key="6">
    <source>
        <dbReference type="ARBA" id="ARBA00023136"/>
    </source>
</evidence>
<dbReference type="Pfam" id="PF00005">
    <property type="entry name" value="ABC_tran"/>
    <property type="match status" value="1"/>
</dbReference>
<evidence type="ECO:0000256" key="2">
    <source>
        <dbReference type="ARBA" id="ARBA00022692"/>
    </source>
</evidence>
<dbReference type="GO" id="GO:0016887">
    <property type="term" value="F:ATP hydrolysis activity"/>
    <property type="evidence" value="ECO:0007669"/>
    <property type="project" value="InterPro"/>
</dbReference>
<dbReference type="PROSITE" id="PS50929">
    <property type="entry name" value="ABC_TM1F"/>
    <property type="match status" value="1"/>
</dbReference>
<dbReference type="InterPro" id="IPR027417">
    <property type="entry name" value="P-loop_NTPase"/>
</dbReference>
<dbReference type="InterPro" id="IPR039421">
    <property type="entry name" value="Type_1_exporter"/>
</dbReference>
<evidence type="ECO:0000313" key="11">
    <source>
        <dbReference type="Proteomes" id="UP000698242"/>
    </source>
</evidence>
<dbReference type="Proteomes" id="UP000698242">
    <property type="component" value="Unassembled WGS sequence"/>
</dbReference>
<dbReference type="EMBL" id="APKE01000021">
    <property type="protein sequence ID" value="KAF0675881.1"/>
    <property type="molecule type" value="Genomic_DNA"/>
</dbReference>
<keyword evidence="5 7" id="KW-1133">Transmembrane helix</keyword>
<dbReference type="SUPFAM" id="SSF90123">
    <property type="entry name" value="ABC transporter transmembrane region"/>
    <property type="match status" value="1"/>
</dbReference>
<dbReference type="GO" id="GO:0005524">
    <property type="term" value="F:ATP binding"/>
    <property type="evidence" value="ECO:0007669"/>
    <property type="project" value="UniProtKB-KW"/>
</dbReference>
<proteinExistence type="predicted"/>
<evidence type="ECO:0000256" key="4">
    <source>
        <dbReference type="ARBA" id="ARBA00022840"/>
    </source>
</evidence>
<dbReference type="RefSeq" id="WP_159965339.1">
    <property type="nucleotide sequence ID" value="NZ_APKE01000021.1"/>
</dbReference>
<evidence type="ECO:0000256" key="1">
    <source>
        <dbReference type="ARBA" id="ARBA00004651"/>
    </source>
</evidence>
<dbReference type="GO" id="GO:0005886">
    <property type="term" value="C:plasma membrane"/>
    <property type="evidence" value="ECO:0007669"/>
    <property type="project" value="UniProtKB-SubCell"/>
</dbReference>
<dbReference type="SMART" id="SM00382">
    <property type="entry name" value="AAA"/>
    <property type="match status" value="1"/>
</dbReference>
<sequence length="606" mass="66511">MGLGYRLIWQLLEPRQKRSFAWLVLLMILTGLFDIAGVALVVPFLTVMSNPSIIFERPFLSRLYELAGFESSFGFLQALGAAIFVMVIAGIAVRTVTFYLTNRFTRDIAVSLSHRRLSGYLGKPYEWFLTQHSAHLAKSVLEEISEIVNNIIAPAIRLIVNGFLMLLLGLFLIWVEPLGAAVIGGAFSLGFGGVYWLLGARLGEMGEDRLRANRERHQMVGEALGGIKEVKVMGLERYYLSRFLAPSYRLARHHASLSLIGELPRYALEALIFGGMLLFVLFLLWMRGGDMQQVIPVIGAFAFTAIKLMPTAQILFRDLSLARFGQPALAELAADLSVGPRDARPTELPPELALHPGREAGEMMQRELRLQGASYRYPGAGITALERLDLSVPKGARIGIAGSTGAGKTTLIDLILGLIVPHEGNLLIDGVPLTGPRRTDWQARLGYVPQTIHLVDDTVLANIARGIPAERIDRDAARRAIVLAGIEDVVEALPQGIDTMIGEGGLRLSGGQRQRLGIARALYRRPEMLILDEATSALDAVTETRVLDAVNAMEGCTTVMISHRLTSLAQCDHIYFLEHGVITAQGDFDDLRRDAPAFRAMLEAAE</sequence>
<gene>
    <name evidence="10" type="primary">sunT</name>
    <name evidence="10" type="ORF">PMES_01771</name>
</gene>
<accession>A0A921NV77</accession>
<name>A0A921NV77_9RHOB</name>
<dbReference type="AlphaFoldDB" id="A0A921NV77"/>
<dbReference type="InterPro" id="IPR011527">
    <property type="entry name" value="ABC1_TM_dom"/>
</dbReference>
<dbReference type="CDD" id="cd03228">
    <property type="entry name" value="ABCC_MRP_Like"/>
    <property type="match status" value="1"/>
</dbReference>
<dbReference type="InterPro" id="IPR003439">
    <property type="entry name" value="ABC_transporter-like_ATP-bd"/>
</dbReference>
<feature type="transmembrane region" description="Helical" evidence="7">
    <location>
        <begin position="155"/>
        <end position="174"/>
    </location>
</feature>